<dbReference type="EMBL" id="JATAAI010000007">
    <property type="protein sequence ID" value="KAK1744634.1"/>
    <property type="molecule type" value="Genomic_DNA"/>
</dbReference>
<protein>
    <recommendedName>
        <fullName evidence="4">Sulfotransferase domain-containing protein</fullName>
    </recommendedName>
</protein>
<evidence type="ECO:0000313" key="2">
    <source>
        <dbReference type="EMBL" id="KAK1744634.1"/>
    </source>
</evidence>
<evidence type="ECO:0000256" key="1">
    <source>
        <dbReference type="SAM" id="MobiDB-lite"/>
    </source>
</evidence>
<accession>A0AAD8YFI3</accession>
<dbReference type="InterPro" id="IPR027417">
    <property type="entry name" value="P-loop_NTPase"/>
</dbReference>
<gene>
    <name evidence="2" type="ORF">QTG54_005167</name>
</gene>
<feature type="region of interest" description="Disordered" evidence="1">
    <location>
        <begin position="1"/>
        <end position="46"/>
    </location>
</feature>
<evidence type="ECO:0000313" key="3">
    <source>
        <dbReference type="Proteomes" id="UP001224775"/>
    </source>
</evidence>
<evidence type="ECO:0008006" key="4">
    <source>
        <dbReference type="Google" id="ProtNLM"/>
    </source>
</evidence>
<proteinExistence type="predicted"/>
<dbReference type="AlphaFoldDB" id="A0AAD8YFI3"/>
<dbReference type="Gene3D" id="3.40.50.300">
    <property type="entry name" value="P-loop containing nucleotide triphosphate hydrolases"/>
    <property type="match status" value="1"/>
</dbReference>
<dbReference type="SUPFAM" id="SSF52540">
    <property type="entry name" value="P-loop containing nucleoside triphosphate hydrolases"/>
    <property type="match status" value="1"/>
</dbReference>
<dbReference type="Proteomes" id="UP001224775">
    <property type="component" value="Unassembled WGS sequence"/>
</dbReference>
<name>A0AAD8YFI3_9STRA</name>
<reference evidence="2" key="1">
    <citation type="submission" date="2023-06" db="EMBL/GenBank/DDBJ databases">
        <title>Survivors Of The Sea: Transcriptome response of Skeletonema marinoi to long-term dormancy.</title>
        <authorList>
            <person name="Pinder M.I.M."/>
            <person name="Kourtchenko O."/>
            <person name="Robertson E.K."/>
            <person name="Larsson T."/>
            <person name="Maumus F."/>
            <person name="Osuna-Cruz C.M."/>
            <person name="Vancaester E."/>
            <person name="Stenow R."/>
            <person name="Vandepoele K."/>
            <person name="Ploug H."/>
            <person name="Bruchert V."/>
            <person name="Godhe A."/>
            <person name="Topel M."/>
        </authorList>
    </citation>
    <scope>NUCLEOTIDE SEQUENCE</scope>
    <source>
        <strain evidence="2">R05AC</strain>
    </source>
</reference>
<keyword evidence="3" id="KW-1185">Reference proteome</keyword>
<comment type="caution">
    <text evidence="2">The sequence shown here is derived from an EMBL/GenBank/DDBJ whole genome shotgun (WGS) entry which is preliminary data.</text>
</comment>
<organism evidence="2 3">
    <name type="scientific">Skeletonema marinoi</name>
    <dbReference type="NCBI Taxonomy" id="267567"/>
    <lineage>
        <taxon>Eukaryota</taxon>
        <taxon>Sar</taxon>
        <taxon>Stramenopiles</taxon>
        <taxon>Ochrophyta</taxon>
        <taxon>Bacillariophyta</taxon>
        <taxon>Coscinodiscophyceae</taxon>
        <taxon>Thalassiosirophycidae</taxon>
        <taxon>Thalassiosirales</taxon>
        <taxon>Skeletonemataceae</taxon>
        <taxon>Skeletonema</taxon>
        <taxon>Skeletonema marinoi-dohrnii complex</taxon>
    </lineage>
</organism>
<sequence length="494" mass="56373">MALFETISAPPARRRGHQSSPPAYTDDSAALTNSSNSDEHEHHKSNSSLIYNQTASCKSILMIGAALMLFTFPLAQKNFRSHFYLRHQSQQDTSGIKTQLTEAITTAAAALTEEATTISVKSSQPLPTKVILHVGPHKTGSTAIQSSLQLDLYHKSLASDNYMLLPGDQMGYSMKTALSRCLNFSGKKCPTDIMKQMKKARSNSHNILISSEQFDYYRPMKQIQAFFKHFDSIQIVVVYRRFSEWLASWYGQDRRNHWKDWNPSSSMNFVDIVTKKGVRGWYKNDRYSINAYNHYNEYFNVSWLSMHANKGDVVENFFCSSVLNAPNTCNANADLKRTQNASLMKKVKYNIAPMMMMAYDEIVTAAYDQGLINGTAITRNDARRFLYKYQQNHMQLGEGKEAAYNEFPKICLPEETLEELLTVSLEAEREYYSSFLQHSNATAQTQGEEELRHKFEKMKSGNAFCSIDTRSVLADPKWRKAFNEMNKEGNENDE</sequence>